<feature type="domain" description="HTH tetR-type" evidence="3">
    <location>
        <begin position="12"/>
        <end position="72"/>
    </location>
</feature>
<dbReference type="EMBL" id="BAAAQM010000026">
    <property type="protein sequence ID" value="GAA1979820.1"/>
    <property type="molecule type" value="Genomic_DNA"/>
</dbReference>
<comment type="caution">
    <text evidence="4">The sequence shown here is derived from an EMBL/GenBank/DDBJ whole genome shotgun (WGS) entry which is preliminary data.</text>
</comment>
<dbReference type="PRINTS" id="PR00455">
    <property type="entry name" value="HTHTETR"/>
</dbReference>
<dbReference type="Gene3D" id="1.10.357.10">
    <property type="entry name" value="Tetracycline Repressor, domain 2"/>
    <property type="match status" value="1"/>
</dbReference>
<sequence length="219" mass="24491">MTATAADIQGNPKKRRAILDAATTVFLREGFSRASVDAIAADAKVSKQTVYNHFGDKNTLFMAVTDAVQDMVVADIMELMDSGFPDPSRLTGPGDLRAALLDLTRAWIRAVYTGPLVDLRKLVDSEAEHHPELRERWFRNGPGRTYPRLNRLLTELARAGLLDVPQDVLAEPDLLAHQLTAPTGTDVRRIRPDMDFEAEFEKRVARGVDFFLRAYEPRS</sequence>
<dbReference type="Pfam" id="PF00440">
    <property type="entry name" value="TetR_N"/>
    <property type="match status" value="1"/>
</dbReference>
<dbReference type="PANTHER" id="PTHR30055">
    <property type="entry name" value="HTH-TYPE TRANSCRIPTIONAL REGULATOR RUTR"/>
    <property type="match status" value="1"/>
</dbReference>
<dbReference type="RefSeq" id="WP_344659162.1">
    <property type="nucleotide sequence ID" value="NZ_BAAAQM010000026.1"/>
</dbReference>
<evidence type="ECO:0000313" key="4">
    <source>
        <dbReference type="EMBL" id="GAA1979820.1"/>
    </source>
</evidence>
<dbReference type="InterPro" id="IPR039536">
    <property type="entry name" value="TetR_C_Proteobacteria"/>
</dbReference>
<dbReference type="Pfam" id="PF14246">
    <property type="entry name" value="TetR_C_7"/>
    <property type="match status" value="1"/>
</dbReference>
<evidence type="ECO:0000259" key="3">
    <source>
        <dbReference type="PROSITE" id="PS50977"/>
    </source>
</evidence>
<evidence type="ECO:0000256" key="2">
    <source>
        <dbReference type="PROSITE-ProRule" id="PRU00335"/>
    </source>
</evidence>
<keyword evidence="5" id="KW-1185">Reference proteome</keyword>
<dbReference type="PROSITE" id="PS50977">
    <property type="entry name" value="HTH_TETR_2"/>
    <property type="match status" value="1"/>
</dbReference>
<dbReference type="InterPro" id="IPR009057">
    <property type="entry name" value="Homeodomain-like_sf"/>
</dbReference>
<dbReference type="InterPro" id="IPR001647">
    <property type="entry name" value="HTH_TetR"/>
</dbReference>
<evidence type="ECO:0000256" key="1">
    <source>
        <dbReference type="ARBA" id="ARBA00023125"/>
    </source>
</evidence>
<gene>
    <name evidence="4" type="ORF">GCM10009838_46150</name>
</gene>
<name>A0ABP5DJ99_9ACTN</name>
<keyword evidence="1 2" id="KW-0238">DNA-binding</keyword>
<dbReference type="SUPFAM" id="SSF48498">
    <property type="entry name" value="Tetracyclin repressor-like, C-terminal domain"/>
    <property type="match status" value="1"/>
</dbReference>
<dbReference type="Proteomes" id="UP001499854">
    <property type="component" value="Unassembled WGS sequence"/>
</dbReference>
<reference evidence="5" key="1">
    <citation type="journal article" date="2019" name="Int. J. Syst. Evol. Microbiol.">
        <title>The Global Catalogue of Microorganisms (GCM) 10K type strain sequencing project: providing services to taxonomists for standard genome sequencing and annotation.</title>
        <authorList>
            <consortium name="The Broad Institute Genomics Platform"/>
            <consortium name="The Broad Institute Genome Sequencing Center for Infectious Disease"/>
            <person name="Wu L."/>
            <person name="Ma J."/>
        </authorList>
    </citation>
    <scope>NUCLEOTIDE SEQUENCE [LARGE SCALE GENOMIC DNA]</scope>
    <source>
        <strain evidence="5">JCM 16013</strain>
    </source>
</reference>
<dbReference type="SUPFAM" id="SSF46689">
    <property type="entry name" value="Homeodomain-like"/>
    <property type="match status" value="1"/>
</dbReference>
<dbReference type="InterPro" id="IPR036271">
    <property type="entry name" value="Tet_transcr_reg_TetR-rel_C_sf"/>
</dbReference>
<feature type="DNA-binding region" description="H-T-H motif" evidence="2">
    <location>
        <begin position="35"/>
        <end position="54"/>
    </location>
</feature>
<protein>
    <submittedName>
        <fullName evidence="4">TetR/AcrR family transcriptional regulator</fullName>
    </submittedName>
</protein>
<dbReference type="Gene3D" id="1.10.10.60">
    <property type="entry name" value="Homeodomain-like"/>
    <property type="match status" value="1"/>
</dbReference>
<accession>A0ABP5DJ99</accession>
<organism evidence="4 5">
    <name type="scientific">Catenulispora subtropica</name>
    <dbReference type="NCBI Taxonomy" id="450798"/>
    <lineage>
        <taxon>Bacteria</taxon>
        <taxon>Bacillati</taxon>
        <taxon>Actinomycetota</taxon>
        <taxon>Actinomycetes</taxon>
        <taxon>Catenulisporales</taxon>
        <taxon>Catenulisporaceae</taxon>
        <taxon>Catenulispora</taxon>
    </lineage>
</organism>
<evidence type="ECO:0000313" key="5">
    <source>
        <dbReference type="Proteomes" id="UP001499854"/>
    </source>
</evidence>
<dbReference type="InterPro" id="IPR050109">
    <property type="entry name" value="HTH-type_TetR-like_transc_reg"/>
</dbReference>
<dbReference type="PANTHER" id="PTHR30055:SF146">
    <property type="entry name" value="HTH-TYPE TRANSCRIPTIONAL DUAL REGULATOR CECR"/>
    <property type="match status" value="1"/>
</dbReference>
<proteinExistence type="predicted"/>